<reference evidence="5" key="1">
    <citation type="submission" date="2022-05" db="EMBL/GenBank/DDBJ databases">
        <authorList>
            <person name="Sun H.-N."/>
        </authorList>
    </citation>
    <scope>NUCLEOTIDE SEQUENCE</scope>
    <source>
        <strain evidence="5">HB14</strain>
    </source>
</reference>
<reference evidence="5" key="2">
    <citation type="submission" date="2023-01" db="EMBL/GenBank/DDBJ databases">
        <title>Gilvimarinus xylanilyticus HB14 isolated from Caulerpa lentillifera aquaculture base in Hainan, China.</title>
        <authorList>
            <person name="Zhang Y.-J."/>
        </authorList>
    </citation>
    <scope>NUCLEOTIDE SEQUENCE</scope>
    <source>
        <strain evidence="5">HB14</strain>
    </source>
</reference>
<dbReference type="SUPFAM" id="SSF56784">
    <property type="entry name" value="HAD-like"/>
    <property type="match status" value="1"/>
</dbReference>
<dbReference type="GO" id="GO:0006281">
    <property type="term" value="P:DNA repair"/>
    <property type="evidence" value="ECO:0007669"/>
    <property type="project" value="TreeGrafter"/>
</dbReference>
<dbReference type="GO" id="GO:0008967">
    <property type="term" value="F:phosphoglycolate phosphatase activity"/>
    <property type="evidence" value="ECO:0007669"/>
    <property type="project" value="TreeGrafter"/>
</dbReference>
<dbReference type="InterPro" id="IPR023214">
    <property type="entry name" value="HAD_sf"/>
</dbReference>
<organism evidence="5 6">
    <name type="scientific">Gilvimarinus xylanilyticus</name>
    <dbReference type="NCBI Taxonomy" id="2944139"/>
    <lineage>
        <taxon>Bacteria</taxon>
        <taxon>Pseudomonadati</taxon>
        <taxon>Pseudomonadota</taxon>
        <taxon>Gammaproteobacteria</taxon>
        <taxon>Cellvibrionales</taxon>
        <taxon>Cellvibrionaceae</taxon>
        <taxon>Gilvimarinus</taxon>
    </lineage>
</organism>
<keyword evidence="2 5" id="KW-0378">Hydrolase</keyword>
<dbReference type="Gene3D" id="3.40.50.1000">
    <property type="entry name" value="HAD superfamily/HAD-like"/>
    <property type="match status" value="1"/>
</dbReference>
<dbReference type="InterPro" id="IPR041492">
    <property type="entry name" value="HAD_2"/>
</dbReference>
<dbReference type="InterPro" id="IPR050155">
    <property type="entry name" value="HAD-like_hydrolase_sf"/>
</dbReference>
<dbReference type="RefSeq" id="WP_253966632.1">
    <property type="nucleotide sequence ID" value="NZ_JAMFTH010000001.1"/>
</dbReference>
<dbReference type="EMBL" id="JAMFTH010000001">
    <property type="protein sequence ID" value="MCP8898352.1"/>
    <property type="molecule type" value="Genomic_DNA"/>
</dbReference>
<keyword evidence="3" id="KW-0460">Magnesium</keyword>
<evidence type="ECO:0000256" key="3">
    <source>
        <dbReference type="ARBA" id="ARBA00022842"/>
    </source>
</evidence>
<name>A0A9X2I3M9_9GAMM</name>
<dbReference type="InterPro" id="IPR006439">
    <property type="entry name" value="HAD-SF_hydro_IA"/>
</dbReference>
<dbReference type="Pfam" id="PF13419">
    <property type="entry name" value="HAD_2"/>
    <property type="match status" value="1"/>
</dbReference>
<dbReference type="GO" id="GO:0005829">
    <property type="term" value="C:cytosol"/>
    <property type="evidence" value="ECO:0007669"/>
    <property type="project" value="TreeGrafter"/>
</dbReference>
<dbReference type="AlphaFoldDB" id="A0A9X2I3M9"/>
<keyword evidence="1" id="KW-0479">Metal-binding</keyword>
<evidence type="ECO:0000313" key="6">
    <source>
        <dbReference type="Proteomes" id="UP001139319"/>
    </source>
</evidence>
<keyword evidence="4" id="KW-0119">Carbohydrate metabolism</keyword>
<dbReference type="PANTHER" id="PTHR43434">
    <property type="entry name" value="PHOSPHOGLYCOLATE PHOSPHATASE"/>
    <property type="match status" value="1"/>
</dbReference>
<dbReference type="InterPro" id="IPR036412">
    <property type="entry name" value="HAD-like_sf"/>
</dbReference>
<keyword evidence="6" id="KW-1185">Reference proteome</keyword>
<dbReference type="GO" id="GO:0046872">
    <property type="term" value="F:metal ion binding"/>
    <property type="evidence" value="ECO:0007669"/>
    <property type="project" value="UniProtKB-KW"/>
</dbReference>
<sequence>MTETSSYRAVMFDLDGTLLDTAADLGGALNRLRQEQGLPLLDEQRVRASVSNGAAALVKLGFGEEPGSVRFDELRARLLEIYMLHIADHTKAFTGINELLQWLTDKNLGWGIATNKPALYTEALLKQIHFPSPPGIVICPDHVTHRKPDPESLLLAATHFKCAPEQIIYLGDHRRDIDCAKACGAASVACTYGYIEADDDPAQWQADYTIDDPTQLTTLIRRMTRL</sequence>
<dbReference type="PANTHER" id="PTHR43434:SF23">
    <property type="entry name" value="PHOSPHOGLYCOLATE PHOSPHATASE"/>
    <property type="match status" value="1"/>
</dbReference>
<evidence type="ECO:0000313" key="5">
    <source>
        <dbReference type="EMBL" id="MCP8898352.1"/>
    </source>
</evidence>
<dbReference type="Gene3D" id="1.10.150.240">
    <property type="entry name" value="Putative phosphatase, domain 2"/>
    <property type="match status" value="1"/>
</dbReference>
<accession>A0A9X2I3M9</accession>
<evidence type="ECO:0000256" key="1">
    <source>
        <dbReference type="ARBA" id="ARBA00022723"/>
    </source>
</evidence>
<comment type="caution">
    <text evidence="5">The sequence shown here is derived from an EMBL/GenBank/DDBJ whole genome shotgun (WGS) entry which is preliminary data.</text>
</comment>
<proteinExistence type="predicted"/>
<dbReference type="SFLD" id="SFLDS00003">
    <property type="entry name" value="Haloacid_Dehalogenase"/>
    <property type="match status" value="1"/>
</dbReference>
<dbReference type="InterPro" id="IPR023198">
    <property type="entry name" value="PGP-like_dom2"/>
</dbReference>
<dbReference type="SFLD" id="SFLDG01129">
    <property type="entry name" value="C1.5:_HAD__Beta-PGM__Phosphata"/>
    <property type="match status" value="1"/>
</dbReference>
<gene>
    <name evidence="5" type="ORF">M6D89_03450</name>
</gene>
<evidence type="ECO:0000256" key="2">
    <source>
        <dbReference type="ARBA" id="ARBA00022801"/>
    </source>
</evidence>
<dbReference type="NCBIfam" id="TIGR01549">
    <property type="entry name" value="HAD-SF-IA-v1"/>
    <property type="match status" value="1"/>
</dbReference>
<dbReference type="Proteomes" id="UP001139319">
    <property type="component" value="Unassembled WGS sequence"/>
</dbReference>
<protein>
    <submittedName>
        <fullName evidence="5">HAD-IA family hydrolase</fullName>
    </submittedName>
</protein>
<evidence type="ECO:0000256" key="4">
    <source>
        <dbReference type="ARBA" id="ARBA00023277"/>
    </source>
</evidence>